<sequence>MSPTRPDQSDKTGVLIGGEGGMAATSLTLIEGRTGKARRLQHRRRDLVYCYSVYWMLFWNVSMAVPSEWAGFFMSWSSYLPGSSE</sequence>
<protein>
    <submittedName>
        <fullName evidence="2">Uncharacterized protein</fullName>
    </submittedName>
</protein>
<accession>A0A370PK60</accession>
<keyword evidence="3" id="KW-1185">Reference proteome</keyword>
<evidence type="ECO:0000313" key="3">
    <source>
        <dbReference type="Proteomes" id="UP000254937"/>
    </source>
</evidence>
<organism evidence="2 3">
    <name type="scientific">Aspergillus phoenicis ATCC 13157</name>
    <dbReference type="NCBI Taxonomy" id="1353007"/>
    <lineage>
        <taxon>Eukaryota</taxon>
        <taxon>Fungi</taxon>
        <taxon>Dikarya</taxon>
        <taxon>Ascomycota</taxon>
        <taxon>Pezizomycotina</taxon>
        <taxon>Eurotiomycetes</taxon>
        <taxon>Eurotiomycetidae</taxon>
        <taxon>Eurotiales</taxon>
        <taxon>Aspergillaceae</taxon>
        <taxon>Aspergillus</taxon>
    </lineage>
</organism>
<evidence type="ECO:0000313" key="2">
    <source>
        <dbReference type="EMBL" id="RDK42587.1"/>
    </source>
</evidence>
<dbReference type="AlphaFoldDB" id="A0A370PK60"/>
<keyword evidence="1" id="KW-0472">Membrane</keyword>
<keyword evidence="1" id="KW-0812">Transmembrane</keyword>
<dbReference type="Proteomes" id="UP000254937">
    <property type="component" value="Unassembled WGS sequence"/>
</dbReference>
<name>A0A370PK60_ASPPH</name>
<proteinExistence type="predicted"/>
<reference evidence="2 3" key="1">
    <citation type="submission" date="2018-07" db="EMBL/GenBank/DDBJ databases">
        <title>Section-level genome sequencing of Aspergillus section Nigri to investigate inter- and intra-species variation.</title>
        <authorList>
            <consortium name="DOE Joint Genome Institute"/>
            <person name="Vesth T.C."/>
            <person name="Nybo J.L."/>
            <person name="Theobald S."/>
            <person name="Frisvad J.C."/>
            <person name="Larsen T.O."/>
            <person name="Nielsen K.F."/>
            <person name="Hoof J.B."/>
            <person name="Brandl J."/>
            <person name="Salamov A."/>
            <person name="Riley R."/>
            <person name="Gladden J.M."/>
            <person name="Phatale P."/>
            <person name="Nielsen M.T."/>
            <person name="Lyhne E.K."/>
            <person name="Kogle M.E."/>
            <person name="Strasser K."/>
            <person name="McDonnell E."/>
            <person name="Barry K."/>
            <person name="Clum A."/>
            <person name="Chen C."/>
            <person name="Nolan M."/>
            <person name="Sandor L."/>
            <person name="Kuo A."/>
            <person name="Lipzen A."/>
            <person name="Hainaut M."/>
            <person name="Drula E."/>
            <person name="Tsang A."/>
            <person name="Magnuson J.K."/>
            <person name="Henrissat B."/>
            <person name="Wiebenga A."/>
            <person name="Simmons B.A."/>
            <person name="Makela M.R."/>
            <person name="De vries R.P."/>
            <person name="Grigoriev I.V."/>
            <person name="Mortensen U.H."/>
            <person name="Baker S.E."/>
            <person name="Andersen M.R."/>
        </authorList>
    </citation>
    <scope>NUCLEOTIDE SEQUENCE [LARGE SCALE GENOMIC DNA]</scope>
    <source>
        <strain evidence="2 3">ATCC 13157</strain>
    </source>
</reference>
<feature type="transmembrane region" description="Helical" evidence="1">
    <location>
        <begin position="47"/>
        <end position="65"/>
    </location>
</feature>
<gene>
    <name evidence="2" type="ORF">M752DRAFT_18202</name>
</gene>
<evidence type="ECO:0000256" key="1">
    <source>
        <dbReference type="SAM" id="Phobius"/>
    </source>
</evidence>
<dbReference type="EMBL" id="KZ851853">
    <property type="protein sequence ID" value="RDK42587.1"/>
    <property type="molecule type" value="Genomic_DNA"/>
</dbReference>
<keyword evidence="1" id="KW-1133">Transmembrane helix</keyword>